<keyword evidence="2" id="KW-1185">Reference proteome</keyword>
<reference evidence="1" key="2">
    <citation type="journal article" date="2021" name="Genome Biol. Evol.">
        <title>Developing a high-quality reference genome for a parasitic bivalve with doubly uniparental inheritance (Bivalvia: Unionida).</title>
        <authorList>
            <person name="Smith C.H."/>
        </authorList>
    </citation>
    <scope>NUCLEOTIDE SEQUENCE</scope>
    <source>
        <strain evidence="1">CHS0354</strain>
        <tissue evidence="1">Mantle</tissue>
    </source>
</reference>
<sequence>MKQTVASNYITCQLPPSLIAGLKDDLIRIDRFEGIAMFCGELHVHYTLFFSEKKKKEILKQISNAIAKHRYGQSCKIGIITRKPKLFYSVGSTLHYPQLKRRGTLGGFMIDTDGHLHSLTCAHVVPDDADVQVEINGQQIEPITIGRSVSMNVQEEKPCITAHIADIMAVKVSSDQIPSCIPFFKTVDGESESSVKIQPFDDSLRECLQIGNSNQPYTWSFAYRRL</sequence>
<organism evidence="1 2">
    <name type="scientific">Potamilus streckersoni</name>
    <dbReference type="NCBI Taxonomy" id="2493646"/>
    <lineage>
        <taxon>Eukaryota</taxon>
        <taxon>Metazoa</taxon>
        <taxon>Spiralia</taxon>
        <taxon>Lophotrochozoa</taxon>
        <taxon>Mollusca</taxon>
        <taxon>Bivalvia</taxon>
        <taxon>Autobranchia</taxon>
        <taxon>Heteroconchia</taxon>
        <taxon>Palaeoheterodonta</taxon>
        <taxon>Unionida</taxon>
        <taxon>Unionoidea</taxon>
        <taxon>Unionidae</taxon>
        <taxon>Ambleminae</taxon>
        <taxon>Lampsilini</taxon>
        <taxon>Potamilus</taxon>
    </lineage>
</organism>
<dbReference type="AlphaFoldDB" id="A0AAE0RR01"/>
<evidence type="ECO:0000313" key="1">
    <source>
        <dbReference type="EMBL" id="KAK3577878.1"/>
    </source>
</evidence>
<dbReference type="SUPFAM" id="SSF50494">
    <property type="entry name" value="Trypsin-like serine proteases"/>
    <property type="match status" value="1"/>
</dbReference>
<comment type="caution">
    <text evidence="1">The sequence shown here is derived from an EMBL/GenBank/DDBJ whole genome shotgun (WGS) entry which is preliminary data.</text>
</comment>
<gene>
    <name evidence="1" type="ORF">CHS0354_014550</name>
</gene>
<name>A0AAE0RR01_9BIVA</name>
<dbReference type="EMBL" id="JAEAOA010000896">
    <property type="protein sequence ID" value="KAK3577878.1"/>
    <property type="molecule type" value="Genomic_DNA"/>
</dbReference>
<dbReference type="InterPro" id="IPR009003">
    <property type="entry name" value="Peptidase_S1_PA"/>
</dbReference>
<reference evidence="1" key="3">
    <citation type="submission" date="2023-05" db="EMBL/GenBank/DDBJ databases">
        <authorList>
            <person name="Smith C.H."/>
        </authorList>
    </citation>
    <scope>NUCLEOTIDE SEQUENCE</scope>
    <source>
        <strain evidence="1">CHS0354</strain>
        <tissue evidence="1">Mantle</tissue>
    </source>
</reference>
<accession>A0AAE0RR01</accession>
<dbReference type="Proteomes" id="UP001195483">
    <property type="component" value="Unassembled WGS sequence"/>
</dbReference>
<protein>
    <submittedName>
        <fullName evidence="1">Uncharacterized protein</fullName>
    </submittedName>
</protein>
<evidence type="ECO:0000313" key="2">
    <source>
        <dbReference type="Proteomes" id="UP001195483"/>
    </source>
</evidence>
<reference evidence="1" key="1">
    <citation type="journal article" date="2021" name="Genome Biol. Evol.">
        <title>A High-Quality Reference Genome for a Parasitic Bivalve with Doubly Uniparental Inheritance (Bivalvia: Unionida).</title>
        <authorList>
            <person name="Smith C.H."/>
        </authorList>
    </citation>
    <scope>NUCLEOTIDE SEQUENCE</scope>
    <source>
        <strain evidence="1">CHS0354</strain>
    </source>
</reference>
<proteinExistence type="predicted"/>